<organism evidence="1 2">
    <name type="scientific">Striga asiatica</name>
    <name type="common">Asiatic witchweed</name>
    <name type="synonym">Buchnera asiatica</name>
    <dbReference type="NCBI Taxonomy" id="4170"/>
    <lineage>
        <taxon>Eukaryota</taxon>
        <taxon>Viridiplantae</taxon>
        <taxon>Streptophyta</taxon>
        <taxon>Embryophyta</taxon>
        <taxon>Tracheophyta</taxon>
        <taxon>Spermatophyta</taxon>
        <taxon>Magnoliopsida</taxon>
        <taxon>eudicotyledons</taxon>
        <taxon>Gunneridae</taxon>
        <taxon>Pentapetalae</taxon>
        <taxon>asterids</taxon>
        <taxon>lamiids</taxon>
        <taxon>Lamiales</taxon>
        <taxon>Orobanchaceae</taxon>
        <taxon>Buchnereae</taxon>
        <taxon>Striga</taxon>
    </lineage>
</organism>
<sequence length="571" mass="63765">MDTGGVDEYKIFIGKFKTVFGGHGVFDREFSSLNGRKPLQRPPPEGGPLEFFEIYLTCMGRTLGCRILKSDLYLFAFRPTNSKWTSFLGWFDASKYKIGNLDQVNMDLIEHAKISSPTLEKDAVKRGKLLLSKSSLRNAVTRGSPVAMSTSDFSLVSVVKQPSNVDFENVGTVSRAFCTMDIVDQLIMKDEASSSQLHVTPLISPPERFANKLGILAPHLFEIHTTCYSAHPRAHRLAEFHPHQNQNKLLEKLKVNGWPSAPSCKCRKKQDAEDRVWHDNDDDLYYEGDSDSDLESDEKFMSINEKVEGGCWKTPESPMVGAEKEGFGSEKEDGDRECLKIPLSLCAKNEHGAPFKGLPVFELYKTILRRNRDTDLQADIINLECGKNIIALLPLSGPNPRPPLCEDNFLNLDFTIQICGQDIFSVGHEHEDSSLFPAWADVEVRLLDYRGGGRVSGLIVARSCIFYSRIRLLTVERPDEKKKGVMIRRGGGDEQGQVGSDGKIKLMRSVVTIPSYSSLIIGALLYEGDGGGRICRGKTCFPAKEKGKESKLIVYNGRPTLEVSVKWKCRV</sequence>
<evidence type="ECO:0000313" key="2">
    <source>
        <dbReference type="Proteomes" id="UP000325081"/>
    </source>
</evidence>
<dbReference type="Proteomes" id="UP000325081">
    <property type="component" value="Unassembled WGS sequence"/>
</dbReference>
<dbReference type="AlphaFoldDB" id="A0A5A7R944"/>
<accession>A0A5A7R944</accession>
<reference evidence="2" key="1">
    <citation type="journal article" date="2019" name="Curr. Biol.">
        <title>Genome Sequence of Striga asiatica Provides Insight into the Evolution of Plant Parasitism.</title>
        <authorList>
            <person name="Yoshida S."/>
            <person name="Kim S."/>
            <person name="Wafula E.K."/>
            <person name="Tanskanen J."/>
            <person name="Kim Y.M."/>
            <person name="Honaas L."/>
            <person name="Yang Z."/>
            <person name="Spallek T."/>
            <person name="Conn C.E."/>
            <person name="Ichihashi Y."/>
            <person name="Cheong K."/>
            <person name="Cui S."/>
            <person name="Der J.P."/>
            <person name="Gundlach H."/>
            <person name="Jiao Y."/>
            <person name="Hori C."/>
            <person name="Ishida J.K."/>
            <person name="Kasahara H."/>
            <person name="Kiba T."/>
            <person name="Kim M.S."/>
            <person name="Koo N."/>
            <person name="Laohavisit A."/>
            <person name="Lee Y.H."/>
            <person name="Lumba S."/>
            <person name="McCourt P."/>
            <person name="Mortimer J.C."/>
            <person name="Mutuku J.M."/>
            <person name="Nomura T."/>
            <person name="Sasaki-Sekimoto Y."/>
            <person name="Seto Y."/>
            <person name="Wang Y."/>
            <person name="Wakatake T."/>
            <person name="Sakakibara H."/>
            <person name="Demura T."/>
            <person name="Yamaguchi S."/>
            <person name="Yoneyama K."/>
            <person name="Manabe R.I."/>
            <person name="Nelson D.C."/>
            <person name="Schulman A.H."/>
            <person name="Timko M.P."/>
            <person name="dePamphilis C.W."/>
            <person name="Choi D."/>
            <person name="Shirasu K."/>
        </authorList>
    </citation>
    <scope>NUCLEOTIDE SEQUENCE [LARGE SCALE GENOMIC DNA]</scope>
    <source>
        <strain evidence="2">cv. UVA1</strain>
    </source>
</reference>
<name>A0A5A7R944_STRAF</name>
<comment type="caution">
    <text evidence="1">The sequence shown here is derived from an EMBL/GenBank/DDBJ whole genome shotgun (WGS) entry which is preliminary data.</text>
</comment>
<keyword evidence="1" id="KW-0808">Transferase</keyword>
<proteinExistence type="predicted"/>
<gene>
    <name evidence="1" type="ORF">STAS_31814</name>
</gene>
<dbReference type="OrthoDB" id="1664006at2759"/>
<dbReference type="EMBL" id="BKCP01011070">
    <property type="protein sequence ID" value="GER54243.1"/>
    <property type="molecule type" value="Genomic_DNA"/>
</dbReference>
<dbReference type="GO" id="GO:0016740">
    <property type="term" value="F:transferase activity"/>
    <property type="evidence" value="ECO:0007669"/>
    <property type="project" value="UniProtKB-KW"/>
</dbReference>
<protein>
    <submittedName>
        <fullName evidence="1">Lipid A palmitoyltransferase PagP</fullName>
    </submittedName>
</protein>
<evidence type="ECO:0000313" key="1">
    <source>
        <dbReference type="EMBL" id="GER54243.1"/>
    </source>
</evidence>
<keyword evidence="2" id="KW-1185">Reference proteome</keyword>